<dbReference type="EMBL" id="MDTU01000001">
    <property type="protein sequence ID" value="ODN42643.1"/>
    <property type="molecule type" value="Genomic_DNA"/>
</dbReference>
<organism evidence="1 2">
    <name type="scientific">Piscirickettsia litoralis</name>
    <dbReference type="NCBI Taxonomy" id="1891921"/>
    <lineage>
        <taxon>Bacteria</taxon>
        <taxon>Pseudomonadati</taxon>
        <taxon>Pseudomonadota</taxon>
        <taxon>Gammaproteobacteria</taxon>
        <taxon>Thiotrichales</taxon>
        <taxon>Piscirickettsiaceae</taxon>
        <taxon>Piscirickettsia</taxon>
    </lineage>
</organism>
<name>A0ABX3A1E9_9GAMM</name>
<evidence type="ECO:0000313" key="1">
    <source>
        <dbReference type="EMBL" id="ODN42643.1"/>
    </source>
</evidence>
<gene>
    <name evidence="1" type="ORF">BGC07_06545</name>
</gene>
<comment type="caution">
    <text evidence="1">The sequence shown here is derived from an EMBL/GenBank/DDBJ whole genome shotgun (WGS) entry which is preliminary data.</text>
</comment>
<dbReference type="Proteomes" id="UP000094329">
    <property type="component" value="Unassembled WGS sequence"/>
</dbReference>
<protein>
    <recommendedName>
        <fullName evidence="3">DUF1508 domain-containing protein</fullName>
    </recommendedName>
</protein>
<keyword evidence="2" id="KW-1185">Reference proteome</keyword>
<evidence type="ECO:0000313" key="2">
    <source>
        <dbReference type="Proteomes" id="UP000094329"/>
    </source>
</evidence>
<proteinExistence type="predicted"/>
<evidence type="ECO:0008006" key="3">
    <source>
        <dbReference type="Google" id="ProtNLM"/>
    </source>
</evidence>
<sequence length="73" mass="8374">MLPKKYAENLNKKKLKYRSEVYLSDNGYYAVTLGSGLSLKKAEQRVKYAKSKTNITDAYVRTSDKFGSNLMKK</sequence>
<accession>A0ABX3A1E9</accession>
<reference evidence="1 2" key="1">
    <citation type="submission" date="2016-08" db="EMBL/GenBank/DDBJ databases">
        <title>Draft genome sequence of Candidatus Piscirickettsia litoralis, from seawater.</title>
        <authorList>
            <person name="Wan X."/>
            <person name="Lee A.J."/>
            <person name="Hou S."/>
            <person name="Donachie S.P."/>
        </authorList>
    </citation>
    <scope>NUCLEOTIDE SEQUENCE [LARGE SCALE GENOMIC DNA]</scope>
    <source>
        <strain evidence="1 2">Y2</strain>
    </source>
</reference>